<evidence type="ECO:0000313" key="3">
    <source>
        <dbReference type="Proteomes" id="UP001219518"/>
    </source>
</evidence>
<dbReference type="AlphaFoldDB" id="A0AAE1GYH8"/>
<evidence type="ECO:0000259" key="1">
    <source>
        <dbReference type="Pfam" id="PF04843"/>
    </source>
</evidence>
<accession>A0AAE1GYH8</accession>
<protein>
    <submittedName>
        <fullName evidence="2">Large tegument protein deneddylase</fullName>
    </submittedName>
</protein>
<evidence type="ECO:0000313" key="2">
    <source>
        <dbReference type="EMBL" id="KAK3911650.1"/>
    </source>
</evidence>
<feature type="domain" description="Peptidase C76" evidence="1">
    <location>
        <begin position="9"/>
        <end position="155"/>
    </location>
</feature>
<dbReference type="Proteomes" id="UP001219518">
    <property type="component" value="Unassembled WGS sequence"/>
</dbReference>
<dbReference type="SUPFAM" id="SSF54001">
    <property type="entry name" value="Cysteine proteinases"/>
    <property type="match status" value="1"/>
</dbReference>
<reference evidence="2" key="1">
    <citation type="submission" date="2021-07" db="EMBL/GenBank/DDBJ databases">
        <authorList>
            <person name="Catto M.A."/>
            <person name="Jacobson A."/>
            <person name="Kennedy G."/>
            <person name="Labadie P."/>
            <person name="Hunt B.G."/>
            <person name="Srinivasan R."/>
        </authorList>
    </citation>
    <scope>NUCLEOTIDE SEQUENCE</scope>
    <source>
        <strain evidence="2">PL_HMW_Pooled</strain>
        <tissue evidence="2">Head</tissue>
    </source>
</reference>
<keyword evidence="3" id="KW-1185">Reference proteome</keyword>
<sequence>MKVIQGSFDQSDQIRFPQYFGRQCTANAVAACCKASIFQPQNWTSSTIDECLISGNRLFEISYLHLPSNYRNIPFLRVEELQQQVCYLTHTGEVFDGTSLRSVGTIDNDGLVIYCIEDAIICLFSRFNYGIFTCQSRSIAVFKVDNNYYLFDSHKRGKNGLVDTIYGKAILMTFQSPCELAIHIKQLHPCLTCTNAVNVICSNCQFSITAITVNPLLTNVLNSTANASTSSVTENISSSDIIDTRNKLSSLEIARMAKKKKACQKIIKKEKTTDNLKGSVGQNLEKKITILQPPSTVNLRNRKSKNNCKEKTTDMKKNYAAQTRNKYHNNPLIQEHKKEQFKKKYNTNEDFKNDRCCKGKEKYQTDESFKATHSLKMKQKYQTDEVFKQAHSEQMKEKMKCQYHTNEENRKDILNKVKESYATEKGLCYT</sequence>
<dbReference type="InterPro" id="IPR006928">
    <property type="entry name" value="Herpes_teg_USP"/>
</dbReference>
<dbReference type="Gene3D" id="3.90.70.120">
    <property type="match status" value="1"/>
</dbReference>
<dbReference type="PANTHER" id="PTHR40552:SF6">
    <property type="entry name" value="FI09606P-RELATED"/>
    <property type="match status" value="1"/>
</dbReference>
<gene>
    <name evidence="2" type="ORF">KUF71_021311</name>
</gene>
<dbReference type="Pfam" id="PF04843">
    <property type="entry name" value="Herpes_teg_N"/>
    <property type="match status" value="1"/>
</dbReference>
<dbReference type="EMBL" id="JAHWGI010000283">
    <property type="protein sequence ID" value="KAK3911650.1"/>
    <property type="molecule type" value="Genomic_DNA"/>
</dbReference>
<proteinExistence type="predicted"/>
<organism evidence="2 3">
    <name type="scientific">Frankliniella fusca</name>
    <dbReference type="NCBI Taxonomy" id="407009"/>
    <lineage>
        <taxon>Eukaryota</taxon>
        <taxon>Metazoa</taxon>
        <taxon>Ecdysozoa</taxon>
        <taxon>Arthropoda</taxon>
        <taxon>Hexapoda</taxon>
        <taxon>Insecta</taxon>
        <taxon>Pterygota</taxon>
        <taxon>Neoptera</taxon>
        <taxon>Paraneoptera</taxon>
        <taxon>Thysanoptera</taxon>
        <taxon>Terebrantia</taxon>
        <taxon>Thripoidea</taxon>
        <taxon>Thripidae</taxon>
        <taxon>Frankliniella</taxon>
    </lineage>
</organism>
<name>A0AAE1GYH8_9NEOP</name>
<dbReference type="InterPro" id="IPR038765">
    <property type="entry name" value="Papain-like_cys_pep_sf"/>
</dbReference>
<comment type="caution">
    <text evidence="2">The sequence shown here is derived from an EMBL/GenBank/DDBJ whole genome shotgun (WGS) entry which is preliminary data.</text>
</comment>
<dbReference type="PANTHER" id="PTHR40552">
    <property type="entry name" value="AT05186P-RELATED"/>
    <property type="match status" value="1"/>
</dbReference>
<reference evidence="2" key="2">
    <citation type="journal article" date="2023" name="BMC Genomics">
        <title>Pest status, molecular evolution, and epigenetic factors derived from the genome assembly of Frankliniella fusca, a thysanopteran phytovirus vector.</title>
        <authorList>
            <person name="Catto M.A."/>
            <person name="Labadie P.E."/>
            <person name="Jacobson A.L."/>
            <person name="Kennedy G.G."/>
            <person name="Srinivasan R."/>
            <person name="Hunt B.G."/>
        </authorList>
    </citation>
    <scope>NUCLEOTIDE SEQUENCE</scope>
    <source>
        <strain evidence="2">PL_HMW_Pooled</strain>
    </source>
</reference>